<gene>
    <name evidence="1" type="ORF">F8O05_00140</name>
</gene>
<dbReference type="Pfam" id="PF16262">
    <property type="entry name" value="DUF4916"/>
    <property type="match status" value="1"/>
</dbReference>
<evidence type="ECO:0000313" key="1">
    <source>
        <dbReference type="EMBL" id="KAB1644730.1"/>
    </source>
</evidence>
<dbReference type="OrthoDB" id="3266865at2"/>
<evidence type="ECO:0000313" key="2">
    <source>
        <dbReference type="Proteomes" id="UP000433493"/>
    </source>
</evidence>
<reference evidence="1 2" key="1">
    <citation type="submission" date="2019-09" db="EMBL/GenBank/DDBJ databases">
        <title>Phylogeny of genus Pseudoclavibacter and closely related genus.</title>
        <authorList>
            <person name="Li Y."/>
        </authorList>
    </citation>
    <scope>NUCLEOTIDE SEQUENCE [LARGE SCALE GENOMIC DNA]</scope>
    <source>
        <strain evidence="1 2">KCTC 13959</strain>
    </source>
</reference>
<dbReference type="Proteomes" id="UP000433493">
    <property type="component" value="Unassembled WGS sequence"/>
</dbReference>
<dbReference type="InterPro" id="IPR032582">
    <property type="entry name" value="DUF4916"/>
</dbReference>
<dbReference type="AlphaFoldDB" id="A0A7J5BGG9"/>
<accession>A0A7J5BGG9</accession>
<protein>
    <submittedName>
        <fullName evidence="1">DUF4916 domain-containing protein</fullName>
    </submittedName>
</protein>
<organism evidence="1 2">
    <name type="scientific">Gulosibacter chungangensis</name>
    <dbReference type="NCBI Taxonomy" id="979746"/>
    <lineage>
        <taxon>Bacteria</taxon>
        <taxon>Bacillati</taxon>
        <taxon>Actinomycetota</taxon>
        <taxon>Actinomycetes</taxon>
        <taxon>Micrococcales</taxon>
        <taxon>Microbacteriaceae</taxon>
        <taxon>Gulosibacter</taxon>
    </lineage>
</organism>
<dbReference type="Gene3D" id="3.90.79.10">
    <property type="entry name" value="Nucleoside Triphosphate Pyrophosphohydrolase"/>
    <property type="match status" value="1"/>
</dbReference>
<dbReference type="EMBL" id="WBKB01000001">
    <property type="protein sequence ID" value="KAB1644730.1"/>
    <property type="molecule type" value="Genomic_DNA"/>
</dbReference>
<dbReference type="SUPFAM" id="SSF55811">
    <property type="entry name" value="Nudix"/>
    <property type="match status" value="1"/>
</dbReference>
<dbReference type="RefSeq" id="WP_158050709.1">
    <property type="nucleotide sequence ID" value="NZ_WBKB01000001.1"/>
</dbReference>
<sequence>MDLRTPDPEASGWMSESDLEVIRRRMPILYVEAIPVRVDDAGVVEHIGLLLRANSDGMITRTFVSGRVRYGETVRGALMRHLEKDLGAMAFPQVPISLSPFTVAEFSPLPMTDLYDERQHAVALEYIVPVSGECAPRQDALEVTWVTPEEAKDPDLLEELEGGRGKILRTALGHLGAW</sequence>
<dbReference type="InterPro" id="IPR015797">
    <property type="entry name" value="NUDIX_hydrolase-like_dom_sf"/>
</dbReference>
<comment type="caution">
    <text evidence="1">The sequence shown here is derived from an EMBL/GenBank/DDBJ whole genome shotgun (WGS) entry which is preliminary data.</text>
</comment>
<keyword evidence="2" id="KW-1185">Reference proteome</keyword>
<proteinExistence type="predicted"/>
<name>A0A7J5BGG9_9MICO</name>